<keyword evidence="6 8" id="KW-1133">Transmembrane helix</keyword>
<dbReference type="PANTHER" id="PTHR30012:SF0">
    <property type="entry name" value="TYPE II SECRETION SYSTEM PROTEIN F-RELATED"/>
    <property type="match status" value="1"/>
</dbReference>
<dbReference type="InterPro" id="IPR018076">
    <property type="entry name" value="T2SS_GspF_dom"/>
</dbReference>
<keyword evidence="4" id="KW-0997">Cell inner membrane</keyword>
<dbReference type="Pfam" id="PF00482">
    <property type="entry name" value="T2SSF"/>
    <property type="match status" value="1"/>
</dbReference>
<evidence type="ECO:0000313" key="10">
    <source>
        <dbReference type="EMBL" id="SHE61041.1"/>
    </source>
</evidence>
<evidence type="ECO:0000313" key="11">
    <source>
        <dbReference type="Proteomes" id="UP000184148"/>
    </source>
</evidence>
<comment type="subcellular location">
    <subcellularLocation>
        <location evidence="1">Cell inner membrane</location>
        <topology evidence="1">Multi-pass membrane protein</topology>
    </subcellularLocation>
</comment>
<gene>
    <name evidence="10" type="ORF">SAMN02745133_00782</name>
</gene>
<dbReference type="InterPro" id="IPR042094">
    <property type="entry name" value="T2SS_GspF_sf"/>
</dbReference>
<feature type="transmembrane region" description="Helical" evidence="8">
    <location>
        <begin position="168"/>
        <end position="197"/>
    </location>
</feature>
<organism evidence="10 11">
    <name type="scientific">Desulforamulus putei DSM 12395</name>
    <dbReference type="NCBI Taxonomy" id="1121429"/>
    <lineage>
        <taxon>Bacteria</taxon>
        <taxon>Bacillati</taxon>
        <taxon>Bacillota</taxon>
        <taxon>Clostridia</taxon>
        <taxon>Eubacteriales</taxon>
        <taxon>Peptococcaceae</taxon>
        <taxon>Desulforamulus</taxon>
    </lineage>
</organism>
<evidence type="ECO:0000256" key="2">
    <source>
        <dbReference type="ARBA" id="ARBA00005745"/>
    </source>
</evidence>
<proteinExistence type="inferred from homology"/>
<evidence type="ECO:0000256" key="4">
    <source>
        <dbReference type="ARBA" id="ARBA00022519"/>
    </source>
</evidence>
<dbReference type="Proteomes" id="UP000184148">
    <property type="component" value="Unassembled WGS sequence"/>
</dbReference>
<dbReference type="Gene3D" id="1.20.81.30">
    <property type="entry name" value="Type II secretion system (T2SS), domain F"/>
    <property type="match status" value="1"/>
</dbReference>
<dbReference type="GO" id="GO:0005886">
    <property type="term" value="C:plasma membrane"/>
    <property type="evidence" value="ECO:0007669"/>
    <property type="project" value="UniProtKB-SubCell"/>
</dbReference>
<dbReference type="FunFam" id="1.20.81.30:FF:000001">
    <property type="entry name" value="Type II secretion system protein F"/>
    <property type="match status" value="1"/>
</dbReference>
<evidence type="ECO:0000256" key="1">
    <source>
        <dbReference type="ARBA" id="ARBA00004429"/>
    </source>
</evidence>
<evidence type="ECO:0000256" key="7">
    <source>
        <dbReference type="ARBA" id="ARBA00023136"/>
    </source>
</evidence>
<keyword evidence="5 8" id="KW-0812">Transmembrane</keyword>
<dbReference type="AlphaFoldDB" id="A0A1M4UW93"/>
<comment type="similarity">
    <text evidence="2">Belongs to the GSP F family.</text>
</comment>
<dbReference type="PRINTS" id="PR00812">
    <property type="entry name" value="BCTERIALGSPF"/>
</dbReference>
<evidence type="ECO:0000256" key="6">
    <source>
        <dbReference type="ARBA" id="ARBA00022989"/>
    </source>
</evidence>
<dbReference type="PANTHER" id="PTHR30012">
    <property type="entry name" value="GENERAL SECRETION PATHWAY PROTEIN"/>
    <property type="match status" value="1"/>
</dbReference>
<feature type="domain" description="Type II secretion system protein GspF" evidence="9">
    <location>
        <begin position="68"/>
        <end position="191"/>
    </location>
</feature>
<evidence type="ECO:0000259" key="9">
    <source>
        <dbReference type="Pfam" id="PF00482"/>
    </source>
</evidence>
<evidence type="ECO:0000256" key="5">
    <source>
        <dbReference type="ARBA" id="ARBA00022692"/>
    </source>
</evidence>
<accession>A0A1M4UW93</accession>
<name>A0A1M4UW93_9FIRM</name>
<dbReference type="InterPro" id="IPR003004">
    <property type="entry name" value="GspF/PilC"/>
</dbReference>
<sequence length="218" mass="24027">MPLYSYQVIDKTGNLLEGRLAAESRQAAADRLSQMGYAPVEIKEIKDSPLRGSLLKRKKVKLGELAFFSRQLAAMLASGIPLTRCLYTLSEQTGNAWLASCTGEIARRVEGGMSFSEALGGYPDIFSGMYIEMIKAGELGGALNEILQRLSQQLEKEKYLRDSIRSATFYPSVVIVFATVIVLAMMFWVVPIFVGFFPQQAALPLPTRLVVGFSSSLR</sequence>
<keyword evidence="3" id="KW-1003">Cell membrane</keyword>
<reference evidence="11" key="1">
    <citation type="submission" date="2016-11" db="EMBL/GenBank/DDBJ databases">
        <authorList>
            <person name="Varghese N."/>
            <person name="Submissions S."/>
        </authorList>
    </citation>
    <scope>NUCLEOTIDE SEQUENCE [LARGE SCALE GENOMIC DNA]</scope>
    <source>
        <strain evidence="11">DSM 12395</strain>
    </source>
</reference>
<keyword evidence="7 8" id="KW-0472">Membrane</keyword>
<protein>
    <submittedName>
        <fullName evidence="10">Type II secretion system (T2SS), protein F</fullName>
    </submittedName>
</protein>
<dbReference type="EMBL" id="FQUY01000003">
    <property type="protein sequence ID" value="SHE61041.1"/>
    <property type="molecule type" value="Genomic_DNA"/>
</dbReference>
<dbReference type="STRING" id="1121429.SAMN02745133_00782"/>
<evidence type="ECO:0000256" key="3">
    <source>
        <dbReference type="ARBA" id="ARBA00022475"/>
    </source>
</evidence>
<keyword evidence="11" id="KW-1185">Reference proteome</keyword>
<dbReference type="RefSeq" id="WP_338011672.1">
    <property type="nucleotide sequence ID" value="NZ_FQUY01000003.1"/>
</dbReference>
<evidence type="ECO:0000256" key="8">
    <source>
        <dbReference type="SAM" id="Phobius"/>
    </source>
</evidence>